<feature type="compositionally biased region" description="Basic and acidic residues" evidence="16">
    <location>
        <begin position="783"/>
        <end position="835"/>
    </location>
</feature>
<feature type="region of interest" description="Disordered" evidence="16">
    <location>
        <begin position="1282"/>
        <end position="1333"/>
    </location>
</feature>
<dbReference type="PROSITE" id="PS50157">
    <property type="entry name" value="ZINC_FINGER_C2H2_2"/>
    <property type="match status" value="10"/>
</dbReference>
<evidence type="ECO:0000256" key="4">
    <source>
        <dbReference type="ARBA" id="ARBA00022723"/>
    </source>
</evidence>
<evidence type="ECO:0000256" key="6">
    <source>
        <dbReference type="ARBA" id="ARBA00022771"/>
    </source>
</evidence>
<dbReference type="SMART" id="SM00355">
    <property type="entry name" value="ZnF_C2H2"/>
    <property type="match status" value="11"/>
</dbReference>
<evidence type="ECO:0000313" key="19">
    <source>
        <dbReference type="Proteomes" id="UP000507470"/>
    </source>
</evidence>
<keyword evidence="10" id="KW-0804">Transcription</keyword>
<dbReference type="FunFam" id="3.30.160.60:FF:000341">
    <property type="entry name" value="Spalt-like transcription factor 1"/>
    <property type="match status" value="1"/>
</dbReference>
<evidence type="ECO:0000256" key="2">
    <source>
        <dbReference type="ARBA" id="ARBA00022473"/>
    </source>
</evidence>
<evidence type="ECO:0000256" key="15">
    <source>
        <dbReference type="PROSITE-ProRule" id="PRU00042"/>
    </source>
</evidence>
<evidence type="ECO:0000256" key="5">
    <source>
        <dbReference type="ARBA" id="ARBA00022737"/>
    </source>
</evidence>
<dbReference type="GO" id="GO:0005634">
    <property type="term" value="C:nucleus"/>
    <property type="evidence" value="ECO:0007669"/>
    <property type="project" value="UniProtKB-SubCell"/>
</dbReference>
<feature type="region of interest" description="Disordered" evidence="16">
    <location>
        <begin position="767"/>
        <end position="895"/>
    </location>
</feature>
<dbReference type="FunFam" id="3.30.160.60:FF:000708">
    <property type="entry name" value="Sal-like protein 1"/>
    <property type="match status" value="1"/>
</dbReference>
<feature type="compositionally biased region" description="Basic and acidic residues" evidence="16">
    <location>
        <begin position="852"/>
        <end position="864"/>
    </location>
</feature>
<feature type="compositionally biased region" description="Basic and acidic residues" evidence="16">
    <location>
        <begin position="1290"/>
        <end position="1310"/>
    </location>
</feature>
<dbReference type="GO" id="GO:0008270">
    <property type="term" value="F:zinc ion binding"/>
    <property type="evidence" value="ECO:0007669"/>
    <property type="project" value="UniProtKB-KW"/>
</dbReference>
<dbReference type="Pfam" id="PF12874">
    <property type="entry name" value="zf-met"/>
    <property type="match status" value="2"/>
</dbReference>
<dbReference type="PANTHER" id="PTHR23233:SF84">
    <property type="entry name" value="FI23031P1"/>
    <property type="match status" value="1"/>
</dbReference>
<dbReference type="GO" id="GO:0030154">
    <property type="term" value="P:cell differentiation"/>
    <property type="evidence" value="ECO:0007669"/>
    <property type="project" value="UniProtKB-ARBA"/>
</dbReference>
<dbReference type="InterPro" id="IPR051565">
    <property type="entry name" value="Sal_C2H2-zinc-finger"/>
</dbReference>
<feature type="domain" description="C2H2-type" evidence="17">
    <location>
        <begin position="408"/>
        <end position="435"/>
    </location>
</feature>
<keyword evidence="6 15" id="KW-0863">Zinc-finger</keyword>
<keyword evidence="4" id="KW-0479">Metal-binding</keyword>
<dbReference type="InterPro" id="IPR013087">
    <property type="entry name" value="Znf_C2H2_type"/>
</dbReference>
<feature type="domain" description="C2H2-type" evidence="17">
    <location>
        <begin position="1016"/>
        <end position="1043"/>
    </location>
</feature>
<keyword evidence="19" id="KW-1185">Reference proteome</keyword>
<feature type="region of interest" description="Disordered" evidence="16">
    <location>
        <begin position="505"/>
        <end position="568"/>
    </location>
</feature>
<organism evidence="18 19">
    <name type="scientific">Mytilus coruscus</name>
    <name type="common">Sea mussel</name>
    <dbReference type="NCBI Taxonomy" id="42192"/>
    <lineage>
        <taxon>Eukaryota</taxon>
        <taxon>Metazoa</taxon>
        <taxon>Spiralia</taxon>
        <taxon>Lophotrochozoa</taxon>
        <taxon>Mollusca</taxon>
        <taxon>Bivalvia</taxon>
        <taxon>Autobranchia</taxon>
        <taxon>Pteriomorphia</taxon>
        <taxon>Mytilida</taxon>
        <taxon>Mytiloidea</taxon>
        <taxon>Mytilidae</taxon>
        <taxon>Mytilinae</taxon>
        <taxon>Mytilus</taxon>
    </lineage>
</organism>
<feature type="domain" description="C2H2-type" evidence="17">
    <location>
        <begin position="1154"/>
        <end position="1181"/>
    </location>
</feature>
<proteinExistence type="inferred from homology"/>
<evidence type="ECO:0000313" key="18">
    <source>
        <dbReference type="EMBL" id="CAC5396634.1"/>
    </source>
</evidence>
<dbReference type="FunFam" id="3.30.160.60:FF:000130">
    <property type="entry name" value="Spalt-like transcription factor 4"/>
    <property type="match status" value="1"/>
</dbReference>
<feature type="region of interest" description="Disordered" evidence="16">
    <location>
        <begin position="275"/>
        <end position="358"/>
    </location>
</feature>
<dbReference type="FunFam" id="3.30.160.60:FF:000215">
    <property type="entry name" value="Spalt-like transcription factor 3"/>
    <property type="match status" value="1"/>
</dbReference>
<comment type="subcellular location">
    <subcellularLocation>
        <location evidence="1">Nucleus</location>
    </subcellularLocation>
</comment>
<feature type="compositionally biased region" description="Basic and acidic residues" evidence="16">
    <location>
        <begin position="299"/>
        <end position="313"/>
    </location>
</feature>
<gene>
    <name evidence="18" type="ORF">MCOR_31164</name>
</gene>
<name>A0A6J8CNI2_MYTCO</name>
<dbReference type="GO" id="GO:0048513">
    <property type="term" value="P:animal organ development"/>
    <property type="evidence" value="ECO:0007669"/>
    <property type="project" value="UniProtKB-ARBA"/>
</dbReference>
<feature type="region of interest" description="Disordered" evidence="16">
    <location>
        <begin position="100"/>
        <end position="173"/>
    </location>
</feature>
<evidence type="ECO:0000256" key="1">
    <source>
        <dbReference type="ARBA" id="ARBA00004123"/>
    </source>
</evidence>
<dbReference type="InterPro" id="IPR036236">
    <property type="entry name" value="Znf_C2H2_sf"/>
</dbReference>
<feature type="compositionally biased region" description="Basic and acidic residues" evidence="16">
    <location>
        <begin position="161"/>
        <end position="173"/>
    </location>
</feature>
<feature type="domain" description="C2H2-type" evidence="17">
    <location>
        <begin position="1044"/>
        <end position="1066"/>
    </location>
</feature>
<feature type="domain" description="C2H2-type" evidence="17">
    <location>
        <begin position="380"/>
        <end position="407"/>
    </location>
</feature>
<evidence type="ECO:0000256" key="3">
    <source>
        <dbReference type="ARBA" id="ARBA00022553"/>
    </source>
</evidence>
<keyword evidence="11" id="KW-0539">Nucleus</keyword>
<feature type="domain" description="C2H2-type" evidence="17">
    <location>
        <begin position="1339"/>
        <end position="1367"/>
    </location>
</feature>
<dbReference type="FunFam" id="3.30.160.60:FF:002027">
    <property type="entry name" value="Blast:Sal-like protein 3"/>
    <property type="match status" value="1"/>
</dbReference>
<dbReference type="FunFam" id="3.30.160.60:FF:000291">
    <property type="entry name" value="Spalt-like transcription factor 4"/>
    <property type="match status" value="1"/>
</dbReference>
<keyword evidence="9" id="KW-0238">DNA-binding</keyword>
<dbReference type="PANTHER" id="PTHR23233">
    <property type="entry name" value="SAL-LIKE PROTEIN"/>
    <property type="match status" value="1"/>
</dbReference>
<dbReference type="FunFam" id="3.30.160.60:FF:000025">
    <property type="entry name" value="Spalt-like transcription factor 1"/>
    <property type="match status" value="1"/>
</dbReference>
<comment type="similarity">
    <text evidence="12">Belongs to the sal C2H2-type zinc-finger protein family.</text>
</comment>
<feature type="compositionally biased region" description="Acidic residues" evidence="16">
    <location>
        <begin position="107"/>
        <end position="138"/>
    </location>
</feature>
<feature type="region of interest" description="Disordered" evidence="16">
    <location>
        <begin position="1070"/>
        <end position="1149"/>
    </location>
</feature>
<dbReference type="OrthoDB" id="9998363at2759"/>
<feature type="domain" description="C2H2-type" evidence="17">
    <location>
        <begin position="644"/>
        <end position="671"/>
    </location>
</feature>
<feature type="compositionally biased region" description="Basic and acidic residues" evidence="16">
    <location>
        <begin position="143"/>
        <end position="152"/>
    </location>
</feature>
<feature type="compositionally biased region" description="Acidic residues" evidence="16">
    <location>
        <begin position="286"/>
        <end position="298"/>
    </location>
</feature>
<evidence type="ECO:0000256" key="8">
    <source>
        <dbReference type="ARBA" id="ARBA00023015"/>
    </source>
</evidence>
<feature type="compositionally biased region" description="Low complexity" evidence="16">
    <location>
        <begin position="969"/>
        <end position="984"/>
    </location>
</feature>
<evidence type="ECO:0000256" key="10">
    <source>
        <dbReference type="ARBA" id="ARBA00023163"/>
    </source>
</evidence>
<dbReference type="PROSITE" id="PS00028">
    <property type="entry name" value="ZINC_FINGER_C2H2_1"/>
    <property type="match status" value="10"/>
</dbReference>
<keyword evidence="8" id="KW-0805">Transcription regulation</keyword>
<keyword evidence="2" id="KW-0217">Developmental protein</keyword>
<dbReference type="Proteomes" id="UP000507470">
    <property type="component" value="Unassembled WGS sequence"/>
</dbReference>
<dbReference type="GO" id="GO:0000981">
    <property type="term" value="F:DNA-binding transcription factor activity, RNA polymerase II-specific"/>
    <property type="evidence" value="ECO:0007669"/>
    <property type="project" value="TreeGrafter"/>
</dbReference>
<feature type="domain" description="C2H2-type" evidence="17">
    <location>
        <begin position="704"/>
        <end position="731"/>
    </location>
</feature>
<keyword evidence="3" id="KW-0597">Phosphoprotein</keyword>
<dbReference type="SUPFAM" id="SSF57667">
    <property type="entry name" value="beta-beta-alpha zinc fingers"/>
    <property type="match status" value="5"/>
</dbReference>
<dbReference type="Pfam" id="PF00096">
    <property type="entry name" value="zf-C2H2"/>
    <property type="match status" value="6"/>
</dbReference>
<feature type="compositionally biased region" description="Low complexity" evidence="16">
    <location>
        <begin position="507"/>
        <end position="531"/>
    </location>
</feature>
<protein>
    <recommendedName>
        <fullName evidence="14">Homeotic protein spalt-major</fullName>
    </recommendedName>
</protein>
<evidence type="ECO:0000256" key="11">
    <source>
        <dbReference type="ARBA" id="ARBA00023242"/>
    </source>
</evidence>
<feature type="compositionally biased region" description="Polar residues" evidence="16">
    <location>
        <begin position="1097"/>
        <end position="1135"/>
    </location>
</feature>
<dbReference type="GO" id="GO:0035107">
    <property type="term" value="P:appendage morphogenesis"/>
    <property type="evidence" value="ECO:0007669"/>
    <property type="project" value="UniProtKB-ARBA"/>
</dbReference>
<dbReference type="GO" id="GO:0007399">
    <property type="term" value="P:nervous system development"/>
    <property type="evidence" value="ECO:0007669"/>
    <property type="project" value="UniProtKB-ARBA"/>
</dbReference>
<evidence type="ECO:0000256" key="7">
    <source>
        <dbReference type="ARBA" id="ARBA00022833"/>
    </source>
</evidence>
<dbReference type="EMBL" id="CACVKT020005631">
    <property type="protein sequence ID" value="CAC5396634.1"/>
    <property type="molecule type" value="Genomic_DNA"/>
</dbReference>
<sequence length="1374" mass="153197">MSRRKQTKPRHIETESEIASLIQNGSELPALSPSSPVRVDAHVCGKCREEFLELPDFIEHKQQCLNRKTCVFFDASESEDFSDSGLDSNCRESNLDNSQTFLADAGSDGEGDMEHFEEEDENNEIGDDFVNDNVDDENNVMMNDDHDASDHSDNDEDDDEHKDHNQNVDYSKKVRHEADMNATLSQLMFPFGQGFPNMDSNVTLEPLLATKAAVAQFAENNNLPPNDIAVLHSTLYSLQQQQILQLQLIQQLQTQLMMGIPPNLPMGHFPFPMSMGLPMLPSRDDVNDDDDEDSDDLESEKGEEEKPLEKTGESRSACTTPSQPPPAVSMATSTETSLPSSLPLPGSNSTSSNGPPSEFAKLTKLVERSQYVSEDPFFRHKCRLCHKVFGSDSALQIHIRSHTGERPFKCNICGNRFTTRGNLKVHFERHRARYPHVKMNPHPVPEHLDKVPTPLMSTSFSSSHHSKPEPRTPEKMFPFSLHSSSATSVFTNSIVSKLNNLPEEKLSSSLTSNSSSDTSKSSKLGESSTEKQSISKEDHEIPPLVSSSLPSMNKPSPPHRTMSLPMPSIPHVSMASPYPIMASLPSAPPSLIPSSPFGHRDSILPTKMIEHEESLEQYMEIDRSETSKLQQLVDNLENKVSDPNQCVICHRVLSCKSALQMHYRIHTGERPFKCKICSRSFTTKGNLKTHMGVHRMKPPIRMMHQCPICHKSFTNLLVLQQHIRSHAGIPTMPPMPDMNHFQMYHSMNQHMVDMASRAYDLSMKREPEKELDLSKSALFSTGRSEDRRRELNEDGSIHGDDGHDSNDDCNDEKMNIDDHDMSYEEKEVGEKHFEMDQPSGDSGTASDGQHSGTEEQREEARQILERPASASSSLSLDSGRSPSPRSEAHSPPFSATSSAMYSSFANMHSTPIFSTSLAALENSVRNINSSMNDSSLSRLNQAYLMNNGFPLRNGDRHSPPPTHNGLNTSMSDSSSISGEGSKPGTPALSVTSDVSNNSGYLLGGLDLRGEAGKRPTTCNICFKTFACRSALEIHYRSHTKERPYRCKVCDRSFTTRGNMKQHMLTHKIRDLPKSFDNSSNNSELDNSLDSCDIGDIENQSSEEIASEQTDNNPSENVNSNKTNTADNSPVKTSPGQEKEEDKSQFVRNQTPLKHQCRVCQKGFSSASALQIHIRTHTGDKPFKCNVCGKAFTTKGNLKVHMGTHMWNNSPSRRGRRMSIEPPFMMSHKENPYMPGFAPRAPDFFPFQFPPFMNGVPPKMNELSVIQGMTAGINHIPMSLPADMTSPHQLSKHDSKPDAWRKDEELKKESNGELDLSMKSANKKFSPSSDTPSSWSSWKTSCHLCGQNFLSPTALDHHMQTFHMKVDAHNVTAVK</sequence>
<reference evidence="18 19" key="1">
    <citation type="submission" date="2020-06" db="EMBL/GenBank/DDBJ databases">
        <authorList>
            <person name="Li R."/>
            <person name="Bekaert M."/>
        </authorList>
    </citation>
    <scope>NUCLEOTIDE SEQUENCE [LARGE SCALE GENOMIC DNA]</scope>
    <source>
        <strain evidence="19">wild</strain>
    </source>
</reference>
<comment type="function">
    <text evidence="13">Required for the establishment of the posterior-most head and the anterior-most tail segments of the embryo. Probably function as a transcriptional regulator. Could repress the transcription of the tsh gene.</text>
</comment>
<dbReference type="Gene3D" id="3.30.160.60">
    <property type="entry name" value="Classic Zinc Finger"/>
    <property type="match status" value="8"/>
</dbReference>
<feature type="region of interest" description="Disordered" evidence="16">
    <location>
        <begin position="450"/>
        <end position="479"/>
    </location>
</feature>
<evidence type="ECO:0000256" key="9">
    <source>
        <dbReference type="ARBA" id="ARBA00023125"/>
    </source>
</evidence>
<evidence type="ECO:0000259" key="17">
    <source>
        <dbReference type="PROSITE" id="PS50157"/>
    </source>
</evidence>
<feature type="domain" description="C2H2-type" evidence="17">
    <location>
        <begin position="672"/>
        <end position="699"/>
    </location>
</feature>
<feature type="region of interest" description="Disordered" evidence="16">
    <location>
        <begin position="947"/>
        <end position="993"/>
    </location>
</feature>
<feature type="compositionally biased region" description="Low complexity" evidence="16">
    <location>
        <begin position="866"/>
        <end position="885"/>
    </location>
</feature>
<evidence type="ECO:0000256" key="16">
    <source>
        <dbReference type="SAM" id="MobiDB-lite"/>
    </source>
</evidence>
<accession>A0A6J8CNI2</accession>
<feature type="compositionally biased region" description="Polar residues" evidence="16">
    <location>
        <begin position="545"/>
        <end position="554"/>
    </location>
</feature>
<evidence type="ECO:0000256" key="12">
    <source>
        <dbReference type="ARBA" id="ARBA00038474"/>
    </source>
</evidence>
<keyword evidence="7" id="KW-0862">Zinc</keyword>
<feature type="compositionally biased region" description="Low complexity" evidence="16">
    <location>
        <begin position="1074"/>
        <end position="1091"/>
    </location>
</feature>
<dbReference type="GO" id="GO:0000978">
    <property type="term" value="F:RNA polymerase II cis-regulatory region sequence-specific DNA binding"/>
    <property type="evidence" value="ECO:0007669"/>
    <property type="project" value="TreeGrafter"/>
</dbReference>
<evidence type="ECO:0000256" key="13">
    <source>
        <dbReference type="ARBA" id="ARBA00056983"/>
    </source>
</evidence>
<feature type="compositionally biased region" description="Low complexity" evidence="16">
    <location>
        <begin position="332"/>
        <end position="358"/>
    </location>
</feature>
<feature type="compositionally biased region" description="Polar residues" evidence="16">
    <location>
        <begin position="839"/>
        <end position="851"/>
    </location>
</feature>
<feature type="domain" description="C2H2-type" evidence="17">
    <location>
        <begin position="1182"/>
        <end position="1209"/>
    </location>
</feature>
<keyword evidence="5" id="KW-0677">Repeat</keyword>
<evidence type="ECO:0000256" key="14">
    <source>
        <dbReference type="ARBA" id="ARBA00071947"/>
    </source>
</evidence>